<dbReference type="Proteomes" id="UP000471560">
    <property type="component" value="Unassembled WGS sequence"/>
</dbReference>
<organism evidence="1 2">
    <name type="scientific">Rhizobium leguminosarum</name>
    <dbReference type="NCBI Taxonomy" id="384"/>
    <lineage>
        <taxon>Bacteria</taxon>
        <taxon>Pseudomonadati</taxon>
        <taxon>Pseudomonadota</taxon>
        <taxon>Alphaproteobacteria</taxon>
        <taxon>Hyphomicrobiales</taxon>
        <taxon>Rhizobiaceae</taxon>
        <taxon>Rhizobium/Agrobacterium group</taxon>
        <taxon>Rhizobium</taxon>
    </lineage>
</organism>
<reference evidence="1 2" key="1">
    <citation type="submission" date="2019-12" db="EMBL/GenBank/DDBJ databases">
        <title>Rhizobium genotypes associated with high levels of biological nitrogen fixation by grain legumes in a temperate-maritime cropping system.</title>
        <authorList>
            <person name="Maluk M."/>
            <person name="Francesc Ferrando Molina F."/>
            <person name="Lopez Del Egido L."/>
            <person name="Lafos M."/>
            <person name="Langarica-Fuentes A."/>
            <person name="Gebre Yohannes G."/>
            <person name="Young M.W."/>
            <person name="Martin P."/>
            <person name="Gantlett R."/>
            <person name="Kenicer G."/>
            <person name="Hawes C."/>
            <person name="Begg G.S."/>
            <person name="Quilliam R.S."/>
            <person name="Squire G.R."/>
            <person name="Poole P.S."/>
            <person name="Young P.W."/>
            <person name="Iannetta P.M."/>
            <person name="James E.K."/>
        </authorList>
    </citation>
    <scope>NUCLEOTIDE SEQUENCE [LARGE SCALE GENOMIC DNA]</scope>
    <source>
        <strain evidence="1 2">JHI1096</strain>
    </source>
</reference>
<comment type="caution">
    <text evidence="1">The sequence shown here is derived from an EMBL/GenBank/DDBJ whole genome shotgun (WGS) entry which is preliminary data.</text>
</comment>
<dbReference type="AlphaFoldDB" id="A0A4Q8YGA7"/>
<evidence type="ECO:0000313" key="1">
    <source>
        <dbReference type="EMBL" id="NEI37729.1"/>
    </source>
</evidence>
<proteinExistence type="predicted"/>
<protein>
    <submittedName>
        <fullName evidence="1">Uncharacterized protein</fullName>
    </submittedName>
</protein>
<name>A0A4Q8YGA7_RHILE</name>
<dbReference type="RefSeq" id="WP_003540585.1">
    <property type="nucleotide sequence ID" value="NZ_CAXUSC020000001.1"/>
</dbReference>
<gene>
    <name evidence="1" type="ORF">GR204_27845</name>
</gene>
<dbReference type="EMBL" id="WUEZ01000039">
    <property type="protein sequence ID" value="NEI37729.1"/>
    <property type="molecule type" value="Genomic_DNA"/>
</dbReference>
<accession>A0A4Q8YGA7</accession>
<dbReference type="GeneID" id="303207870"/>
<dbReference type="OrthoDB" id="7871683at2"/>
<sequence length="154" mass="17382">MAESEKSNPQMLSAEELRQKALELQLVEMQRDDKVKAREAKKHAEFVDDFFRKHVGDKERDIIRRVVMKAAADGKSEAMVYSFPSSFCTDSGRAINSARPEWPTTLQGKAKEIYDLFVEVARPHGYKLKAMVISFPGGMPGDIGFFLNWEAPVG</sequence>
<evidence type="ECO:0000313" key="2">
    <source>
        <dbReference type="Proteomes" id="UP000471560"/>
    </source>
</evidence>